<evidence type="ECO:0000313" key="6">
    <source>
        <dbReference type="Proteomes" id="UP000601789"/>
    </source>
</evidence>
<name>A0ABS0SA17_9HYPH</name>
<dbReference type="Pfam" id="PF01047">
    <property type="entry name" value="MarR"/>
    <property type="match status" value="1"/>
</dbReference>
<dbReference type="Proteomes" id="UP000601789">
    <property type="component" value="Unassembled WGS sequence"/>
</dbReference>
<dbReference type="SUPFAM" id="SSF46785">
    <property type="entry name" value="Winged helix' DNA-binding domain"/>
    <property type="match status" value="1"/>
</dbReference>
<evidence type="ECO:0000256" key="3">
    <source>
        <dbReference type="ARBA" id="ARBA00023163"/>
    </source>
</evidence>
<keyword evidence="3" id="KW-0804">Transcription</keyword>
<protein>
    <submittedName>
        <fullName evidence="5">Homoprotocatechuate degradation operon regulator HpaR</fullName>
    </submittedName>
</protein>
<evidence type="ECO:0000313" key="5">
    <source>
        <dbReference type="EMBL" id="MBI1619367.1"/>
    </source>
</evidence>
<evidence type="ECO:0000259" key="4">
    <source>
        <dbReference type="PROSITE" id="PS50995"/>
    </source>
</evidence>
<dbReference type="InterPro" id="IPR039422">
    <property type="entry name" value="MarR/SlyA-like"/>
</dbReference>
<proteinExistence type="predicted"/>
<dbReference type="PROSITE" id="PS50995">
    <property type="entry name" value="HTH_MARR_2"/>
    <property type="match status" value="1"/>
</dbReference>
<dbReference type="EMBL" id="JADGMQ010000001">
    <property type="protein sequence ID" value="MBI1619367.1"/>
    <property type="molecule type" value="Genomic_DNA"/>
</dbReference>
<keyword evidence="1" id="KW-0805">Transcription regulation</keyword>
<dbReference type="InterPro" id="IPR000835">
    <property type="entry name" value="HTH_MarR-typ"/>
</dbReference>
<accession>A0ABS0SA17</accession>
<keyword evidence="6" id="KW-1185">Reference proteome</keyword>
<dbReference type="InterPro" id="IPR023187">
    <property type="entry name" value="Tscrpt_reg_MarR-type_CS"/>
</dbReference>
<comment type="caution">
    <text evidence="5">The sequence shown here is derived from an EMBL/GenBank/DDBJ whole genome shotgun (WGS) entry which is preliminary data.</text>
</comment>
<organism evidence="5 6">
    <name type="scientific">Aquamicrobium zhengzhouense</name>
    <dbReference type="NCBI Taxonomy" id="2781738"/>
    <lineage>
        <taxon>Bacteria</taxon>
        <taxon>Pseudomonadati</taxon>
        <taxon>Pseudomonadota</taxon>
        <taxon>Alphaproteobacteria</taxon>
        <taxon>Hyphomicrobiales</taxon>
        <taxon>Phyllobacteriaceae</taxon>
        <taxon>Aquamicrobium</taxon>
    </lineage>
</organism>
<reference evidence="5 6" key="1">
    <citation type="submission" date="2020-10" db="EMBL/GenBank/DDBJ databases">
        <title>Aquamicrobium zhengzhouensis sp. nov., a exopolysaccharide producing bacterium isolated from farmland soil.</title>
        <authorList>
            <person name="Wang X."/>
        </authorList>
    </citation>
    <scope>NUCLEOTIDE SEQUENCE [LARGE SCALE GENOMIC DNA]</scope>
    <source>
        <strain evidence="6">cd-1</strain>
    </source>
</reference>
<dbReference type="InterPro" id="IPR036390">
    <property type="entry name" value="WH_DNA-bd_sf"/>
</dbReference>
<evidence type="ECO:0000256" key="1">
    <source>
        <dbReference type="ARBA" id="ARBA00023015"/>
    </source>
</evidence>
<dbReference type="InterPro" id="IPR012712">
    <property type="entry name" value="HpaR/FarR"/>
</dbReference>
<dbReference type="RefSeq" id="WP_198473619.1">
    <property type="nucleotide sequence ID" value="NZ_JADGMQ010000001.1"/>
</dbReference>
<keyword evidence="2" id="KW-0238">DNA-binding</keyword>
<dbReference type="NCBIfam" id="TIGR02337">
    <property type="entry name" value="HpaR"/>
    <property type="match status" value="1"/>
</dbReference>
<gene>
    <name evidence="5" type="primary">hpaR</name>
    <name evidence="5" type="ORF">IOD40_01640</name>
</gene>
<dbReference type="SMART" id="SM00347">
    <property type="entry name" value="HTH_MARR"/>
    <property type="match status" value="1"/>
</dbReference>
<dbReference type="Gene3D" id="1.10.10.10">
    <property type="entry name" value="Winged helix-like DNA-binding domain superfamily/Winged helix DNA-binding domain"/>
    <property type="match status" value="1"/>
</dbReference>
<feature type="domain" description="HTH marR-type" evidence="4">
    <location>
        <begin position="18"/>
        <end position="150"/>
    </location>
</feature>
<dbReference type="PANTHER" id="PTHR33164:SF13">
    <property type="entry name" value="4-HYDROXYPHENYLACETATE CATABOLISM PROTEIN"/>
    <property type="match status" value="1"/>
</dbReference>
<sequence length="155" mass="17665">MNDDKRLPDDALLPRDTRRSLPIALLRAREAVMSRFRPVLAEQDVTEQQWRVIRVLAEENPLDATELAERACILAPSLTRILRSLEERGLIVRERDQLDGRRLLLSLSAKGMEIIYAVSPASKDVYADLEARYGRKRLDDLLDMLGDLAALKTDQ</sequence>
<evidence type="ECO:0000256" key="2">
    <source>
        <dbReference type="ARBA" id="ARBA00023125"/>
    </source>
</evidence>
<dbReference type="PANTHER" id="PTHR33164">
    <property type="entry name" value="TRANSCRIPTIONAL REGULATOR, MARR FAMILY"/>
    <property type="match status" value="1"/>
</dbReference>
<dbReference type="PROSITE" id="PS01117">
    <property type="entry name" value="HTH_MARR_1"/>
    <property type="match status" value="1"/>
</dbReference>
<dbReference type="InterPro" id="IPR036388">
    <property type="entry name" value="WH-like_DNA-bd_sf"/>
</dbReference>